<feature type="chain" id="PRO_5040119534" evidence="6">
    <location>
        <begin position="28"/>
        <end position="388"/>
    </location>
</feature>
<dbReference type="InterPro" id="IPR001314">
    <property type="entry name" value="Peptidase_S1A"/>
</dbReference>
<reference evidence="9" key="1">
    <citation type="submission" date="2025-08" db="UniProtKB">
        <authorList>
            <consortium name="RefSeq"/>
        </authorList>
    </citation>
    <scope>IDENTIFICATION</scope>
    <source>
        <tissue evidence="9">Whole larval tissue</tissue>
    </source>
</reference>
<feature type="domain" description="Peptidase S1" evidence="7">
    <location>
        <begin position="141"/>
        <end position="384"/>
    </location>
</feature>
<evidence type="ECO:0000256" key="4">
    <source>
        <dbReference type="ARBA" id="ARBA00024195"/>
    </source>
</evidence>
<sequence length="388" mass="43723">MYKLMYFVVNITVMFLTVKCSYDRVEGERCETEQGFGKCVHVYKCLSSLVDLKSKTRPKICSFARKEPIICCNDCELVNDTRNAIVDTGGGVFFKTGHKANDRCLEHLSSLPYPCQTKGLARVWDNKKKCNNFEVKFYTVVLGGHDAERSRYPHMALLGYGQEVISAQWLCGGSLISERFILTAAHCLLETVIGPVTFVAMGILKRSDPMELWQIYRVKRVIQHPEHAPPSKYHDIALIELDRPVKYSKDVFPACLDYEGREHFSAQATGWGKLGKNQPLADNLQAVSLQKFTDELCLKNFPPHRLLKKGYNSETQLCYGDPDEPKDTCEGDSGGPLQVSSYLSKCLYSIIGVTSFGRACGYAGDAGMYTRVYHYVPWIESVVWPGRS</sequence>
<dbReference type="Pfam" id="PF00089">
    <property type="entry name" value="Trypsin"/>
    <property type="match status" value="1"/>
</dbReference>
<dbReference type="PROSITE" id="PS00134">
    <property type="entry name" value="TRYPSIN_HIS"/>
    <property type="match status" value="1"/>
</dbReference>
<protein>
    <submittedName>
        <fullName evidence="9">Serine protease snake-like</fullName>
    </submittedName>
</protein>
<dbReference type="InterPro" id="IPR043504">
    <property type="entry name" value="Peptidase_S1_PA_chymotrypsin"/>
</dbReference>
<evidence type="ECO:0000256" key="6">
    <source>
        <dbReference type="SAM" id="SignalP"/>
    </source>
</evidence>
<evidence type="ECO:0000256" key="1">
    <source>
        <dbReference type="ARBA" id="ARBA00022729"/>
    </source>
</evidence>
<evidence type="ECO:0000313" key="8">
    <source>
        <dbReference type="Proteomes" id="UP000829999"/>
    </source>
</evidence>
<dbReference type="InterPro" id="IPR001254">
    <property type="entry name" value="Trypsin_dom"/>
</dbReference>
<dbReference type="OrthoDB" id="6339452at2759"/>
<dbReference type="InterPro" id="IPR051333">
    <property type="entry name" value="CLIP_Serine_Protease"/>
</dbReference>
<dbReference type="SMART" id="SM00020">
    <property type="entry name" value="Tryp_SPc"/>
    <property type="match status" value="1"/>
</dbReference>
<evidence type="ECO:0000313" key="9">
    <source>
        <dbReference type="RefSeq" id="XP_050559845.1"/>
    </source>
</evidence>
<keyword evidence="5" id="KW-0720">Serine protease</keyword>
<keyword evidence="8" id="KW-1185">Reference proteome</keyword>
<dbReference type="RefSeq" id="XP_050559845.1">
    <property type="nucleotide sequence ID" value="XM_050703888.1"/>
</dbReference>
<dbReference type="GeneID" id="118278461"/>
<keyword evidence="5" id="KW-0378">Hydrolase</keyword>
<dbReference type="SMART" id="SM00680">
    <property type="entry name" value="CLIP"/>
    <property type="match status" value="1"/>
</dbReference>
<evidence type="ECO:0000256" key="3">
    <source>
        <dbReference type="ARBA" id="ARBA00023180"/>
    </source>
</evidence>
<feature type="signal peptide" evidence="6">
    <location>
        <begin position="1"/>
        <end position="27"/>
    </location>
</feature>
<keyword evidence="2" id="KW-1015">Disulfide bond</keyword>
<dbReference type="GO" id="GO:0006508">
    <property type="term" value="P:proteolysis"/>
    <property type="evidence" value="ECO:0007669"/>
    <property type="project" value="UniProtKB-KW"/>
</dbReference>
<organism evidence="8 9">
    <name type="scientific">Spodoptera frugiperda</name>
    <name type="common">Fall armyworm</name>
    <dbReference type="NCBI Taxonomy" id="7108"/>
    <lineage>
        <taxon>Eukaryota</taxon>
        <taxon>Metazoa</taxon>
        <taxon>Ecdysozoa</taxon>
        <taxon>Arthropoda</taxon>
        <taxon>Hexapoda</taxon>
        <taxon>Insecta</taxon>
        <taxon>Pterygota</taxon>
        <taxon>Neoptera</taxon>
        <taxon>Endopterygota</taxon>
        <taxon>Lepidoptera</taxon>
        <taxon>Glossata</taxon>
        <taxon>Ditrysia</taxon>
        <taxon>Noctuoidea</taxon>
        <taxon>Noctuidae</taxon>
        <taxon>Amphipyrinae</taxon>
        <taxon>Spodoptera</taxon>
    </lineage>
</organism>
<dbReference type="SUPFAM" id="SSF50494">
    <property type="entry name" value="Trypsin-like serine proteases"/>
    <property type="match status" value="1"/>
</dbReference>
<evidence type="ECO:0000256" key="2">
    <source>
        <dbReference type="ARBA" id="ARBA00023157"/>
    </source>
</evidence>
<evidence type="ECO:0000256" key="5">
    <source>
        <dbReference type="RuleBase" id="RU363034"/>
    </source>
</evidence>
<dbReference type="InterPro" id="IPR018114">
    <property type="entry name" value="TRYPSIN_HIS"/>
</dbReference>
<proteinExistence type="inferred from homology"/>
<gene>
    <name evidence="9" type="primary">LOC118278461</name>
</gene>
<dbReference type="InterPro" id="IPR022700">
    <property type="entry name" value="CLIP"/>
</dbReference>
<dbReference type="InterPro" id="IPR009003">
    <property type="entry name" value="Peptidase_S1_PA"/>
</dbReference>
<keyword evidence="1 6" id="KW-0732">Signal</keyword>
<keyword evidence="3" id="KW-0325">Glycoprotein</keyword>
<dbReference type="PROSITE" id="PS00135">
    <property type="entry name" value="TRYPSIN_SER"/>
    <property type="match status" value="1"/>
</dbReference>
<dbReference type="PANTHER" id="PTHR24260:SF147">
    <property type="entry name" value="EG:BACR7A4.3 PROTEIN-RELATED"/>
    <property type="match status" value="1"/>
</dbReference>
<dbReference type="AlphaFoldDB" id="A0A9R0F2V6"/>
<name>A0A9R0F2V6_SPOFR</name>
<dbReference type="PANTHER" id="PTHR24260">
    <property type="match status" value="1"/>
</dbReference>
<dbReference type="PRINTS" id="PR00722">
    <property type="entry name" value="CHYMOTRYPSIN"/>
</dbReference>
<dbReference type="PROSITE" id="PS50240">
    <property type="entry name" value="TRYPSIN_DOM"/>
    <property type="match status" value="1"/>
</dbReference>
<dbReference type="Proteomes" id="UP000829999">
    <property type="component" value="Chromosome 24"/>
</dbReference>
<evidence type="ECO:0000259" key="7">
    <source>
        <dbReference type="PROSITE" id="PS50240"/>
    </source>
</evidence>
<accession>A0A9R0F2V6</accession>
<keyword evidence="5" id="KW-0645">Protease</keyword>
<dbReference type="GO" id="GO:0004252">
    <property type="term" value="F:serine-type endopeptidase activity"/>
    <property type="evidence" value="ECO:0007669"/>
    <property type="project" value="InterPro"/>
</dbReference>
<comment type="similarity">
    <text evidence="4">Belongs to the peptidase S1 family. CLIP subfamily.</text>
</comment>
<dbReference type="InterPro" id="IPR033116">
    <property type="entry name" value="TRYPSIN_SER"/>
</dbReference>
<dbReference type="Gene3D" id="2.40.10.10">
    <property type="entry name" value="Trypsin-like serine proteases"/>
    <property type="match status" value="1"/>
</dbReference>
<dbReference type="FunFam" id="2.40.10.10:FF:000028">
    <property type="entry name" value="Serine protease easter"/>
    <property type="match status" value="1"/>
</dbReference>
<dbReference type="CDD" id="cd00190">
    <property type="entry name" value="Tryp_SPc"/>
    <property type="match status" value="1"/>
</dbReference>